<accession>A0A8S1QXB0</accession>
<evidence type="ECO:0000313" key="2">
    <source>
        <dbReference type="Proteomes" id="UP000692954"/>
    </source>
</evidence>
<dbReference type="EMBL" id="CAJJDN010000121">
    <property type="protein sequence ID" value="CAD8119457.1"/>
    <property type="molecule type" value="Genomic_DNA"/>
</dbReference>
<dbReference type="Proteomes" id="UP000692954">
    <property type="component" value="Unassembled WGS sequence"/>
</dbReference>
<organism evidence="1 2">
    <name type="scientific">Paramecium sonneborni</name>
    <dbReference type="NCBI Taxonomy" id="65129"/>
    <lineage>
        <taxon>Eukaryota</taxon>
        <taxon>Sar</taxon>
        <taxon>Alveolata</taxon>
        <taxon>Ciliophora</taxon>
        <taxon>Intramacronucleata</taxon>
        <taxon>Oligohymenophorea</taxon>
        <taxon>Peniculida</taxon>
        <taxon>Parameciidae</taxon>
        <taxon>Paramecium</taxon>
    </lineage>
</organism>
<proteinExistence type="predicted"/>
<protein>
    <submittedName>
        <fullName evidence="1">Uncharacterized protein</fullName>
    </submittedName>
</protein>
<gene>
    <name evidence="1" type="ORF">PSON_ATCC_30995.1.T1210093</name>
</gene>
<sequence length="126" mass="14734">MQNKQLKDILNLQVDKTMLVKRQQKGNNDEPIHYGVILTTKNTNSDYYLLHNGYKFGKDQDFVLVTLKGLSKDWEIQEIIVLEKSIKIEVLFSAGCCGQNMRYHPIHNNSKHAQDRILKKVEEYIK</sequence>
<comment type="caution">
    <text evidence="1">The sequence shown here is derived from an EMBL/GenBank/DDBJ whole genome shotgun (WGS) entry which is preliminary data.</text>
</comment>
<name>A0A8S1QXB0_9CILI</name>
<dbReference type="OrthoDB" id="305295at2759"/>
<dbReference type="AlphaFoldDB" id="A0A8S1QXB0"/>
<reference evidence="1" key="1">
    <citation type="submission" date="2021-01" db="EMBL/GenBank/DDBJ databases">
        <authorList>
            <consortium name="Genoscope - CEA"/>
            <person name="William W."/>
        </authorList>
    </citation>
    <scope>NUCLEOTIDE SEQUENCE</scope>
</reference>
<keyword evidence="2" id="KW-1185">Reference proteome</keyword>
<evidence type="ECO:0000313" key="1">
    <source>
        <dbReference type="EMBL" id="CAD8119457.1"/>
    </source>
</evidence>